<accession>A0A9D4XQ02</accession>
<dbReference type="SMART" id="SM00255">
    <property type="entry name" value="TIR"/>
    <property type="match status" value="1"/>
</dbReference>
<evidence type="ECO:0000313" key="4">
    <source>
        <dbReference type="Proteomes" id="UP001058974"/>
    </source>
</evidence>
<dbReference type="Gene3D" id="3.40.50.10140">
    <property type="entry name" value="Toll/interleukin-1 receptor homology (TIR) domain"/>
    <property type="match status" value="1"/>
</dbReference>
<dbReference type="PANTHER" id="PTHR11017:SF560">
    <property type="entry name" value="RESISTANCE PROTEIN (TIR-NBS-LRR CLASS), PUTATIVE-RELATED"/>
    <property type="match status" value="1"/>
</dbReference>
<dbReference type="GO" id="GO:0006952">
    <property type="term" value="P:defense response"/>
    <property type="evidence" value="ECO:0007669"/>
    <property type="project" value="InterPro"/>
</dbReference>
<dbReference type="InterPro" id="IPR035897">
    <property type="entry name" value="Toll_tir_struct_dom_sf"/>
</dbReference>
<name>A0A9D4XQ02_PEA</name>
<evidence type="ECO:0000256" key="1">
    <source>
        <dbReference type="SAM" id="MobiDB-lite"/>
    </source>
</evidence>
<dbReference type="PANTHER" id="PTHR11017">
    <property type="entry name" value="LEUCINE-RICH REPEAT-CONTAINING PROTEIN"/>
    <property type="match status" value="1"/>
</dbReference>
<evidence type="ECO:0000259" key="2">
    <source>
        <dbReference type="PROSITE" id="PS50104"/>
    </source>
</evidence>
<dbReference type="InterPro" id="IPR044974">
    <property type="entry name" value="Disease_R_plants"/>
</dbReference>
<dbReference type="Pfam" id="PF01582">
    <property type="entry name" value="TIR"/>
    <property type="match status" value="1"/>
</dbReference>
<feature type="compositionally biased region" description="Low complexity" evidence="1">
    <location>
        <begin position="636"/>
        <end position="646"/>
    </location>
</feature>
<sequence>MEDPKSDESFKVETRSFPTSSHEGLTHLIIGHKLNGQNYTQWVRSVKIFLEGKGREGYTTGDSKCPEKGDKNFQKWKLENSQVMSWLLNTMTNEIDENFMFYDTAKEIWDAVKETYSNVDNTSVIFEIKSILHDLRQGESFVTEYFNILNKHWQQLDIYEEVTWCCTEDQKKYKELVEKDRIYKFLLGLNKDLDEVRGRILGTKPLLKIREAFSEVRREESRKKIMLGTPSSVPCSESSAMAARGNQPRPPQKKTRPWCEHCKRPGHTKETCWIIHGKPSETKFFKGKEGRGNTTFNNQEAEIYSNSSLFSKEQMEALQKLLHQTMLTAEKCATAVVAQRGNYLHALNTSKEKIKSWIVDSGASDHMTGDFTLFSSYSPCPYNYNVRIADGTHSKVMGKGSIIISPNITLDSVLYVPKLDCNLLSISKITRDLKCVTKFFPNLCEFQTLESGKTIGNAEECAGLYLLQVEKPEEKLKNNCHVAAAVSSDNNPGLTTNKSSASFLPRNNLPAWLAYTSEGPSVCFQVPKDSDCGMKGITLCVVYSSTLESMAPECLTSVLIINYTKFTIQICKRDTVMSFNDEDWKGVVSNLEVGEDVEIYVAFGHGLTVKETTVYLIYGESTVMEIEPSITVEVEPIPEVEVQPSPDVKTEPSPPSPGVEAQQSPDVKMESPLTVKNEPLPKPNEKIFIRLAKRVNRFQPRRLQVFCGRDARAPLESRKSSKLRTARTMGCPLELQNVSERGDTHDASVSHLYVHLQTGESTLFLNDKKLRKGEELGPELKRATEGSHISIVVLSVNYANSSWCLDELVHIMVRQKSYGQFVLPVFYGVEPSVVRKQSGFLVEALKASARSVEFFNPKRKKENLLCKWKTALTEVANLIGWDSHSISEGKLVKQIAEDILTKLDVSLSITEFPIGFDSRVQTLTEIIDYQSSKVCMIGIWGMGGSSKTTTAKALYN</sequence>
<keyword evidence="4" id="KW-1185">Reference proteome</keyword>
<feature type="region of interest" description="Disordered" evidence="1">
    <location>
        <begin position="228"/>
        <end position="258"/>
    </location>
</feature>
<dbReference type="Pfam" id="PF22936">
    <property type="entry name" value="Pol_BBD"/>
    <property type="match status" value="1"/>
</dbReference>
<feature type="compositionally biased region" description="Polar residues" evidence="1">
    <location>
        <begin position="229"/>
        <end position="239"/>
    </location>
</feature>
<dbReference type="GO" id="GO:0007165">
    <property type="term" value="P:signal transduction"/>
    <property type="evidence" value="ECO:0007669"/>
    <property type="project" value="InterPro"/>
</dbReference>
<dbReference type="EMBL" id="JAMSHJ010000004">
    <property type="protein sequence ID" value="KAI5422985.1"/>
    <property type="molecule type" value="Genomic_DNA"/>
</dbReference>
<dbReference type="InterPro" id="IPR054722">
    <property type="entry name" value="PolX-like_BBD"/>
</dbReference>
<feature type="region of interest" description="Disordered" evidence="1">
    <location>
        <begin position="636"/>
        <end position="679"/>
    </location>
</feature>
<reference evidence="3 4" key="1">
    <citation type="journal article" date="2022" name="Nat. Genet.">
        <title>Improved pea reference genome and pan-genome highlight genomic features and evolutionary characteristics.</title>
        <authorList>
            <person name="Yang T."/>
            <person name="Liu R."/>
            <person name="Luo Y."/>
            <person name="Hu S."/>
            <person name="Wang D."/>
            <person name="Wang C."/>
            <person name="Pandey M.K."/>
            <person name="Ge S."/>
            <person name="Xu Q."/>
            <person name="Li N."/>
            <person name="Li G."/>
            <person name="Huang Y."/>
            <person name="Saxena R.K."/>
            <person name="Ji Y."/>
            <person name="Li M."/>
            <person name="Yan X."/>
            <person name="He Y."/>
            <person name="Liu Y."/>
            <person name="Wang X."/>
            <person name="Xiang C."/>
            <person name="Varshney R.K."/>
            <person name="Ding H."/>
            <person name="Gao S."/>
            <person name="Zong X."/>
        </authorList>
    </citation>
    <scope>NUCLEOTIDE SEQUENCE [LARGE SCALE GENOMIC DNA]</scope>
    <source>
        <strain evidence="3 4">cv. Zhongwan 6</strain>
    </source>
</reference>
<protein>
    <recommendedName>
        <fullName evidence="2">TIR domain-containing protein</fullName>
    </recommendedName>
</protein>
<organism evidence="3 4">
    <name type="scientific">Pisum sativum</name>
    <name type="common">Garden pea</name>
    <name type="synonym">Lathyrus oleraceus</name>
    <dbReference type="NCBI Taxonomy" id="3888"/>
    <lineage>
        <taxon>Eukaryota</taxon>
        <taxon>Viridiplantae</taxon>
        <taxon>Streptophyta</taxon>
        <taxon>Embryophyta</taxon>
        <taxon>Tracheophyta</taxon>
        <taxon>Spermatophyta</taxon>
        <taxon>Magnoliopsida</taxon>
        <taxon>eudicotyledons</taxon>
        <taxon>Gunneridae</taxon>
        <taxon>Pentapetalae</taxon>
        <taxon>rosids</taxon>
        <taxon>fabids</taxon>
        <taxon>Fabales</taxon>
        <taxon>Fabaceae</taxon>
        <taxon>Papilionoideae</taxon>
        <taxon>50 kb inversion clade</taxon>
        <taxon>NPAAA clade</taxon>
        <taxon>Hologalegina</taxon>
        <taxon>IRL clade</taxon>
        <taxon>Fabeae</taxon>
        <taxon>Lathyrus</taxon>
    </lineage>
</organism>
<dbReference type="AlphaFoldDB" id="A0A9D4XQ02"/>
<dbReference type="PROSITE" id="PS50104">
    <property type="entry name" value="TIR"/>
    <property type="match status" value="1"/>
</dbReference>
<dbReference type="InterPro" id="IPR027417">
    <property type="entry name" value="P-loop_NTPase"/>
</dbReference>
<dbReference type="Gene3D" id="3.40.50.300">
    <property type="entry name" value="P-loop containing nucleotide triphosphate hydrolases"/>
    <property type="match status" value="1"/>
</dbReference>
<evidence type="ECO:0000313" key="3">
    <source>
        <dbReference type="EMBL" id="KAI5422985.1"/>
    </source>
</evidence>
<feature type="domain" description="TIR" evidence="2">
    <location>
        <begin position="732"/>
        <end position="903"/>
    </location>
</feature>
<dbReference type="InterPro" id="IPR000157">
    <property type="entry name" value="TIR_dom"/>
</dbReference>
<dbReference type="Proteomes" id="UP001058974">
    <property type="component" value="Chromosome 4"/>
</dbReference>
<gene>
    <name evidence="3" type="ORF">KIW84_046125</name>
</gene>
<dbReference type="SUPFAM" id="SSF52200">
    <property type="entry name" value="Toll/Interleukin receptor TIR domain"/>
    <property type="match status" value="1"/>
</dbReference>
<dbReference type="Gramene" id="Psat04G0612500-T1">
    <property type="protein sequence ID" value="KAI5422985.1"/>
    <property type="gene ID" value="KIW84_046125"/>
</dbReference>
<comment type="caution">
    <text evidence="3">The sequence shown here is derived from an EMBL/GenBank/DDBJ whole genome shotgun (WGS) entry which is preliminary data.</text>
</comment>
<proteinExistence type="predicted"/>
<dbReference type="SUPFAM" id="SSF52540">
    <property type="entry name" value="P-loop containing nucleoside triphosphate hydrolases"/>
    <property type="match status" value="1"/>
</dbReference>